<dbReference type="AlphaFoldDB" id="A0A655E6N1"/>
<evidence type="ECO:0000313" key="2">
    <source>
        <dbReference type="Proteomes" id="UP000041314"/>
    </source>
</evidence>
<dbReference type="Proteomes" id="UP000041314">
    <property type="component" value="Unassembled WGS sequence"/>
</dbReference>
<organism evidence="1 2">
    <name type="scientific">Salmonella enterica subsp. enterica serovar Bovismorbificans</name>
    <dbReference type="NCBI Taxonomy" id="58097"/>
    <lineage>
        <taxon>Bacteria</taxon>
        <taxon>Pseudomonadati</taxon>
        <taxon>Pseudomonadota</taxon>
        <taxon>Gammaproteobacteria</taxon>
        <taxon>Enterobacterales</taxon>
        <taxon>Enterobacteriaceae</taxon>
        <taxon>Salmonella</taxon>
    </lineage>
</organism>
<evidence type="ECO:0000313" key="1">
    <source>
        <dbReference type="EMBL" id="CNV07131.1"/>
    </source>
</evidence>
<sequence length="50" mass="5811">MPVELIATLRCRIRRALQFAGHNRQLHRKTQRREFALTNVVIGDANPERG</sequence>
<name>A0A655E6N1_SALET</name>
<dbReference type="EMBL" id="CQPA01000054">
    <property type="protein sequence ID" value="CNV07131.1"/>
    <property type="molecule type" value="Genomic_DNA"/>
</dbReference>
<reference evidence="1 2" key="1">
    <citation type="submission" date="2015-03" db="EMBL/GenBank/DDBJ databases">
        <authorList>
            <consortium name="Pathogen Informatics"/>
        </authorList>
    </citation>
    <scope>NUCLEOTIDE SEQUENCE [LARGE SCALE GENOMIC DNA]</scope>
    <source>
        <strain evidence="1 2">A1104</strain>
    </source>
</reference>
<protein>
    <submittedName>
        <fullName evidence="1">Uncharacterized protein</fullName>
    </submittedName>
</protein>
<gene>
    <name evidence="1" type="ORF">ERS008198_04267</name>
</gene>
<proteinExistence type="predicted"/>
<accession>A0A655E6N1</accession>